<dbReference type="GO" id="GO:0004640">
    <property type="term" value="F:phosphoribosylanthranilate isomerase activity"/>
    <property type="evidence" value="ECO:0007669"/>
    <property type="project" value="UniProtKB-EC"/>
</dbReference>
<dbReference type="Gene3D" id="3.20.20.70">
    <property type="entry name" value="Aldolase class I"/>
    <property type="match status" value="1"/>
</dbReference>
<dbReference type="AlphaFoldDB" id="A0A3B0ZC45"/>
<dbReference type="CDD" id="cd00405">
    <property type="entry name" value="PRAI"/>
    <property type="match status" value="1"/>
</dbReference>
<dbReference type="InterPro" id="IPR044643">
    <property type="entry name" value="TrpF_fam"/>
</dbReference>
<sequence>MRTRIKICGITRPEDGVAVAEAGGDAIGLVFYEPSPRHVTIEQAQAVVAALPPFVTVVGLFVNAGDGEIREVLDAVPLALLQFHGDEPAGLCGGYGLPYIKALRMAPGLDVAATAALYRDAQGILLDAYSPGIAGGTGEVFDWQAVPEGLKKSIILAGGLTPLNVAKGVTQVRPYAVDVSGGVEASKGIKDSAKIAAFVDAVRSA</sequence>
<dbReference type="NCBIfam" id="NF002298">
    <property type="entry name" value="PRK01222.1-4"/>
    <property type="match status" value="1"/>
</dbReference>
<keyword evidence="6" id="KW-0057">Aromatic amino acid biosynthesis</keyword>
<protein>
    <recommendedName>
        <fullName evidence="3">phosphoribosylanthranilate isomerase</fullName>
        <ecNumber evidence="3">5.3.1.24</ecNumber>
    </recommendedName>
</protein>
<keyword evidence="5" id="KW-0822">Tryptophan biosynthesis</keyword>
<evidence type="ECO:0000256" key="6">
    <source>
        <dbReference type="ARBA" id="ARBA00023141"/>
    </source>
</evidence>
<evidence type="ECO:0000256" key="7">
    <source>
        <dbReference type="ARBA" id="ARBA00023235"/>
    </source>
</evidence>
<accession>A0A3B0ZC45</accession>
<name>A0A3B0ZC45_9ZZZZ</name>
<dbReference type="InterPro" id="IPR011060">
    <property type="entry name" value="RibuloseP-bd_barrel"/>
</dbReference>
<dbReference type="Pfam" id="PF00697">
    <property type="entry name" value="PRAI"/>
    <property type="match status" value="1"/>
</dbReference>
<dbReference type="NCBIfam" id="NF002299">
    <property type="entry name" value="PRK01222.1-6"/>
    <property type="match status" value="1"/>
</dbReference>
<dbReference type="InterPro" id="IPR001240">
    <property type="entry name" value="PRAI_dom"/>
</dbReference>
<dbReference type="PANTHER" id="PTHR42894:SF1">
    <property type="entry name" value="N-(5'-PHOSPHORIBOSYL)ANTHRANILATE ISOMERASE"/>
    <property type="match status" value="1"/>
</dbReference>
<evidence type="ECO:0000256" key="4">
    <source>
        <dbReference type="ARBA" id="ARBA00022605"/>
    </source>
</evidence>
<dbReference type="EMBL" id="UOFQ01000017">
    <property type="protein sequence ID" value="VAW85102.1"/>
    <property type="molecule type" value="Genomic_DNA"/>
</dbReference>
<comment type="pathway">
    <text evidence="1">Amino-acid biosynthesis; L-tryptophan biosynthesis; L-tryptophan from chorismate: step 3/5.</text>
</comment>
<dbReference type="EC" id="5.3.1.24" evidence="3"/>
<comment type="similarity">
    <text evidence="2">Belongs to the TrpF family.</text>
</comment>
<keyword evidence="4" id="KW-0028">Amino-acid biosynthesis</keyword>
<reference evidence="9" key="1">
    <citation type="submission" date="2018-06" db="EMBL/GenBank/DDBJ databases">
        <authorList>
            <person name="Zhirakovskaya E."/>
        </authorList>
    </citation>
    <scope>NUCLEOTIDE SEQUENCE</scope>
</reference>
<gene>
    <name evidence="9" type="ORF">MNBD_GAMMA17-34</name>
</gene>
<dbReference type="FunFam" id="3.20.20.70:FF:000075">
    <property type="entry name" value="Tryptophan biosynthesis protein TRP1"/>
    <property type="match status" value="1"/>
</dbReference>
<evidence type="ECO:0000256" key="3">
    <source>
        <dbReference type="ARBA" id="ARBA00012572"/>
    </source>
</evidence>
<evidence type="ECO:0000259" key="8">
    <source>
        <dbReference type="Pfam" id="PF00697"/>
    </source>
</evidence>
<evidence type="ECO:0000256" key="2">
    <source>
        <dbReference type="ARBA" id="ARBA00007571"/>
    </source>
</evidence>
<evidence type="ECO:0000256" key="1">
    <source>
        <dbReference type="ARBA" id="ARBA00004664"/>
    </source>
</evidence>
<feature type="domain" description="N-(5'phosphoribosyl) anthranilate isomerase (PRAI)" evidence="8">
    <location>
        <begin position="5"/>
        <end position="200"/>
    </location>
</feature>
<dbReference type="UniPathway" id="UPA00035">
    <property type="reaction ID" value="UER00042"/>
</dbReference>
<proteinExistence type="inferred from homology"/>
<keyword evidence="7 9" id="KW-0413">Isomerase</keyword>
<evidence type="ECO:0000256" key="5">
    <source>
        <dbReference type="ARBA" id="ARBA00022822"/>
    </source>
</evidence>
<dbReference type="InterPro" id="IPR013785">
    <property type="entry name" value="Aldolase_TIM"/>
</dbReference>
<evidence type="ECO:0000313" key="9">
    <source>
        <dbReference type="EMBL" id="VAW85102.1"/>
    </source>
</evidence>
<dbReference type="GO" id="GO:0000162">
    <property type="term" value="P:L-tryptophan biosynthetic process"/>
    <property type="evidence" value="ECO:0007669"/>
    <property type="project" value="UniProtKB-UniPathway"/>
</dbReference>
<dbReference type="PANTHER" id="PTHR42894">
    <property type="entry name" value="N-(5'-PHOSPHORIBOSYL)ANTHRANILATE ISOMERASE"/>
    <property type="match status" value="1"/>
</dbReference>
<dbReference type="HAMAP" id="MF_00135">
    <property type="entry name" value="PRAI"/>
    <property type="match status" value="1"/>
</dbReference>
<dbReference type="SUPFAM" id="SSF51366">
    <property type="entry name" value="Ribulose-phoshate binding barrel"/>
    <property type="match status" value="1"/>
</dbReference>
<organism evidence="9">
    <name type="scientific">hydrothermal vent metagenome</name>
    <dbReference type="NCBI Taxonomy" id="652676"/>
    <lineage>
        <taxon>unclassified sequences</taxon>
        <taxon>metagenomes</taxon>
        <taxon>ecological metagenomes</taxon>
    </lineage>
</organism>